<evidence type="ECO:0000313" key="5">
    <source>
        <dbReference type="EMBL" id="CUV57001.1"/>
    </source>
</evidence>
<dbReference type="EMBL" id="CP025741">
    <property type="protein sequence ID" value="AYA47214.1"/>
    <property type="molecule type" value="Genomic_DNA"/>
</dbReference>
<dbReference type="PANTHER" id="PTHR46797">
    <property type="entry name" value="HTH-TYPE TRANSCRIPTIONAL REGULATOR"/>
    <property type="match status" value="1"/>
</dbReference>
<dbReference type="Pfam" id="PF01381">
    <property type="entry name" value="HTH_3"/>
    <property type="match status" value="1"/>
</dbReference>
<dbReference type="SUPFAM" id="SSF47413">
    <property type="entry name" value="lambda repressor-like DNA-binding domains"/>
    <property type="match status" value="1"/>
</dbReference>
<dbReference type="GO" id="GO:0003677">
    <property type="term" value="F:DNA binding"/>
    <property type="evidence" value="ECO:0007669"/>
    <property type="project" value="UniProtKB-KW"/>
</dbReference>
<dbReference type="InterPro" id="IPR010982">
    <property type="entry name" value="Lambda_DNA-bd_dom_sf"/>
</dbReference>
<evidence type="ECO:0000313" key="4">
    <source>
        <dbReference type="EMBL" id="CUV17809.1"/>
    </source>
</evidence>
<evidence type="ECO:0000313" key="3">
    <source>
        <dbReference type="EMBL" id="AYA47214.1"/>
    </source>
</evidence>
<dbReference type="Proteomes" id="UP000262427">
    <property type="component" value="Chromosome CM"/>
</dbReference>
<protein>
    <submittedName>
        <fullName evidence="6">Helix-turn-helix domain-containing protein</fullName>
    </submittedName>
    <submittedName>
        <fullName evidence="4">Putative transcription regulator protein</fullName>
    </submittedName>
    <submittedName>
        <fullName evidence="3">XRE family transcriptional regulator</fullName>
    </submittedName>
</protein>
<reference evidence="3" key="2">
    <citation type="submission" date="2018-01" db="EMBL/GenBank/DDBJ databases">
        <title>Ralstonia pseudosolanacearum P824 infects blueberry.</title>
        <authorList>
            <person name="Bocsanczy A.M."/>
            <person name="Norman D.J."/>
        </authorList>
    </citation>
    <scope>NUCLEOTIDE SEQUENCE</scope>
    <source>
        <strain evidence="3">P824</strain>
    </source>
</reference>
<dbReference type="InterPro" id="IPR001387">
    <property type="entry name" value="Cro/C1-type_HTH"/>
</dbReference>
<dbReference type="GO" id="GO:0003700">
    <property type="term" value="F:DNA-binding transcription factor activity"/>
    <property type="evidence" value="ECO:0007669"/>
    <property type="project" value="TreeGrafter"/>
</dbReference>
<dbReference type="InterPro" id="IPR050807">
    <property type="entry name" value="TransReg_Diox_bact_type"/>
</dbReference>
<evidence type="ECO:0000313" key="6">
    <source>
        <dbReference type="EMBL" id="UZF14032.1"/>
    </source>
</evidence>
<reference evidence="7" key="3">
    <citation type="submission" date="2018-01" db="EMBL/GenBank/DDBJ databases">
        <title>Raltonia solanacearum P824 infects blueberry.</title>
        <authorList>
            <person name="Bocsanczy A.M."/>
            <person name="Norman D.J."/>
        </authorList>
    </citation>
    <scope>NUCLEOTIDE SEQUENCE [LARGE SCALE GENOMIC DNA]</scope>
    <source>
        <strain evidence="7">P824</strain>
    </source>
</reference>
<reference evidence="4" key="1">
    <citation type="submission" date="2015-10" db="EMBL/GenBank/DDBJ databases">
        <authorList>
            <person name="Gilbert D.G."/>
        </authorList>
    </citation>
    <scope>NUCLEOTIDE SEQUENCE</scope>
    <source>
        <strain evidence="4">Phyl III-seqv23</strain>
    </source>
</reference>
<dbReference type="GO" id="GO:0005829">
    <property type="term" value="C:cytosol"/>
    <property type="evidence" value="ECO:0007669"/>
    <property type="project" value="TreeGrafter"/>
</dbReference>
<name>A0A0S4U7L2_RALSL</name>
<feature type="domain" description="HTH cro/C1-type" evidence="2">
    <location>
        <begin position="30"/>
        <end position="84"/>
    </location>
</feature>
<dbReference type="EMBL" id="LN899821">
    <property type="protein sequence ID" value="CUV17809.1"/>
    <property type="molecule type" value="Genomic_DNA"/>
</dbReference>
<gene>
    <name evidence="6" type="ORF">LH706_13470</name>
    <name evidence="4" type="ORF">PSS4_v1_390005</name>
    <name evidence="3" type="ORF">RSP824_12345</name>
    <name evidence="5" type="ORF">RUN215_v1_1070006</name>
</gene>
<dbReference type="PANTHER" id="PTHR46797:SF1">
    <property type="entry name" value="METHYLPHOSPHONATE SYNTHASE"/>
    <property type="match status" value="1"/>
</dbReference>
<dbReference type="PROSITE" id="PS50943">
    <property type="entry name" value="HTH_CROC1"/>
    <property type="match status" value="1"/>
</dbReference>
<dbReference type="AlphaFoldDB" id="A0A0S4U7L2"/>
<proteinExistence type="predicted"/>
<dbReference type="CDD" id="cd00093">
    <property type="entry name" value="HTH_XRE"/>
    <property type="match status" value="1"/>
</dbReference>
<keyword evidence="1" id="KW-0238">DNA-binding</keyword>
<evidence type="ECO:0000256" key="1">
    <source>
        <dbReference type="ARBA" id="ARBA00023125"/>
    </source>
</evidence>
<evidence type="ECO:0000313" key="7">
    <source>
        <dbReference type="Proteomes" id="UP000262427"/>
    </source>
</evidence>
<dbReference type="EMBL" id="LN899820">
    <property type="protein sequence ID" value="CUV57001.1"/>
    <property type="molecule type" value="Genomic_DNA"/>
</dbReference>
<dbReference type="EMBL" id="CP085043">
    <property type="protein sequence ID" value="UZF14032.1"/>
    <property type="molecule type" value="Genomic_DNA"/>
</dbReference>
<reference evidence="6" key="4">
    <citation type="submission" date="2021-10" db="EMBL/GenBank/DDBJ databases">
        <title>Complete genome sequences of five Ralstonia solancearum strains isolated from sunflower.</title>
        <authorList>
            <person name="She X."/>
            <person name="He Z."/>
        </authorList>
    </citation>
    <scope>NUCLEOTIDE SEQUENCE</scope>
    <source>
        <strain evidence="6">RS638</strain>
    </source>
</reference>
<dbReference type="SMART" id="SM00530">
    <property type="entry name" value="HTH_XRE"/>
    <property type="match status" value="1"/>
</dbReference>
<organism evidence="4">
    <name type="scientific">Ralstonia solanacearum</name>
    <name type="common">Pseudomonas solanacearum</name>
    <dbReference type="NCBI Taxonomy" id="305"/>
    <lineage>
        <taxon>Bacteria</taxon>
        <taxon>Pseudomonadati</taxon>
        <taxon>Pseudomonadota</taxon>
        <taxon>Betaproteobacteria</taxon>
        <taxon>Burkholderiales</taxon>
        <taxon>Burkholderiaceae</taxon>
        <taxon>Ralstonia</taxon>
        <taxon>Ralstonia solanacearum species complex</taxon>
    </lineage>
</organism>
<dbReference type="Gene3D" id="1.10.260.40">
    <property type="entry name" value="lambda repressor-like DNA-binding domains"/>
    <property type="match status" value="1"/>
</dbReference>
<evidence type="ECO:0000259" key="2">
    <source>
        <dbReference type="PROSITE" id="PS50943"/>
    </source>
</evidence>
<sequence length="112" mass="11981">MNHRSSADAKPSGPAAIRLAPILVALGERIKQCRHAAEKSQETLAFEASVDRTYISSIERGIANPSVETLANICYALNVTLAELFAPMDGVSIAPTGARRANIATPPRIKRL</sequence>
<accession>A0A0S4U7L2</accession>